<feature type="compositionally biased region" description="Polar residues" evidence="2">
    <location>
        <begin position="305"/>
        <end position="319"/>
    </location>
</feature>
<sequence>MAAPADDVSLVDDAAKRLNATLLNLARGDGDVSERVGYRSPGSSQKDSHHTAEEKKRREAETKFAMDQARKALDEHIQRLKDEIAESDRKVAAWNRKIAALAELKRLHDSGKLDPNDPAQAALIRAAGLTASDLEGDDAGALLDTEITAATRSRDAEIERGSVLRDRLSEAEDLSARMDADPDSPELQAEALRLRATTPGVQKLGAATFQADSAEAKATVAAIVAKGEDADVQAESAVFNGKVVSDVVSVADTGGASFSFDDPPTQSSVAEGVAPTPIAAPPLSPQFALAADPALAAPKVDDPQLTAQLGAQPTRSMNG</sequence>
<gene>
    <name evidence="3" type="ORF">QO010_003357</name>
</gene>
<protein>
    <submittedName>
        <fullName evidence="3">Chromosome segregation ATPase</fullName>
    </submittedName>
</protein>
<dbReference type="Proteomes" id="UP001228905">
    <property type="component" value="Unassembled WGS sequence"/>
</dbReference>
<evidence type="ECO:0000313" key="3">
    <source>
        <dbReference type="EMBL" id="MDQ0465568.1"/>
    </source>
</evidence>
<feature type="coiled-coil region" evidence="1">
    <location>
        <begin position="66"/>
        <end position="97"/>
    </location>
</feature>
<feature type="compositionally biased region" description="Basic and acidic residues" evidence="2">
    <location>
        <begin position="46"/>
        <end position="63"/>
    </location>
</feature>
<feature type="region of interest" description="Disordered" evidence="2">
    <location>
        <begin position="31"/>
        <end position="63"/>
    </location>
</feature>
<feature type="region of interest" description="Disordered" evidence="2">
    <location>
        <begin position="299"/>
        <end position="319"/>
    </location>
</feature>
<evidence type="ECO:0000256" key="2">
    <source>
        <dbReference type="SAM" id="MobiDB-lite"/>
    </source>
</evidence>
<accession>A0ABU0IWM4</accession>
<dbReference type="EMBL" id="JAUSVS010000007">
    <property type="protein sequence ID" value="MDQ0465568.1"/>
    <property type="molecule type" value="Genomic_DNA"/>
</dbReference>
<proteinExistence type="predicted"/>
<comment type="caution">
    <text evidence="3">The sequence shown here is derived from an EMBL/GenBank/DDBJ whole genome shotgun (WGS) entry which is preliminary data.</text>
</comment>
<dbReference type="RefSeq" id="WP_307351006.1">
    <property type="nucleotide sequence ID" value="NZ_JAUSVS010000007.1"/>
</dbReference>
<reference evidence="3 4" key="1">
    <citation type="submission" date="2023-07" db="EMBL/GenBank/DDBJ databases">
        <title>Genomic Encyclopedia of Type Strains, Phase IV (KMG-IV): sequencing the most valuable type-strain genomes for metagenomic binning, comparative biology and taxonomic classification.</title>
        <authorList>
            <person name="Goeker M."/>
        </authorList>
    </citation>
    <scope>NUCLEOTIDE SEQUENCE [LARGE SCALE GENOMIC DNA]</scope>
    <source>
        <strain evidence="3 4">DSM 18695</strain>
    </source>
</reference>
<evidence type="ECO:0000256" key="1">
    <source>
        <dbReference type="SAM" id="Coils"/>
    </source>
</evidence>
<organism evidence="3 4">
    <name type="scientific">Caulobacter ginsengisoli</name>
    <dbReference type="NCBI Taxonomy" id="400775"/>
    <lineage>
        <taxon>Bacteria</taxon>
        <taxon>Pseudomonadati</taxon>
        <taxon>Pseudomonadota</taxon>
        <taxon>Alphaproteobacteria</taxon>
        <taxon>Caulobacterales</taxon>
        <taxon>Caulobacteraceae</taxon>
        <taxon>Caulobacter</taxon>
    </lineage>
</organism>
<evidence type="ECO:0000313" key="4">
    <source>
        <dbReference type="Proteomes" id="UP001228905"/>
    </source>
</evidence>
<keyword evidence="1" id="KW-0175">Coiled coil</keyword>
<keyword evidence="4" id="KW-1185">Reference proteome</keyword>
<name>A0ABU0IWM4_9CAUL</name>